<evidence type="ECO:0000256" key="1">
    <source>
        <dbReference type="ARBA" id="ARBA00007261"/>
    </source>
</evidence>
<name>A0A7V2AWE5_UNCEI</name>
<feature type="non-terminal residue" evidence="3">
    <location>
        <position position="1"/>
    </location>
</feature>
<dbReference type="Pfam" id="PF05193">
    <property type="entry name" value="Peptidase_M16_C"/>
    <property type="match status" value="1"/>
</dbReference>
<reference evidence="3" key="1">
    <citation type="journal article" date="2020" name="mSystems">
        <title>Genome- and Community-Level Interaction Insights into Carbon Utilization and Element Cycling Functions of Hydrothermarchaeota in Hydrothermal Sediment.</title>
        <authorList>
            <person name="Zhou Z."/>
            <person name="Liu Y."/>
            <person name="Xu W."/>
            <person name="Pan J."/>
            <person name="Luo Z.H."/>
            <person name="Li M."/>
        </authorList>
    </citation>
    <scope>NUCLEOTIDE SEQUENCE [LARGE SCALE GENOMIC DNA]</scope>
    <source>
        <strain evidence="3">SpSt-1233</strain>
    </source>
</reference>
<feature type="domain" description="Peptidase M16 C-terminal" evidence="2">
    <location>
        <begin position="1"/>
        <end position="167"/>
    </location>
</feature>
<dbReference type="InterPro" id="IPR011249">
    <property type="entry name" value="Metalloenz_LuxS/M16"/>
</dbReference>
<accession>A0A7V2AWE5</accession>
<dbReference type="InterPro" id="IPR007863">
    <property type="entry name" value="Peptidase_M16_C"/>
</dbReference>
<proteinExistence type="inferred from homology"/>
<organism evidence="3">
    <name type="scientific">Eiseniibacteriota bacterium</name>
    <dbReference type="NCBI Taxonomy" id="2212470"/>
    <lineage>
        <taxon>Bacteria</taxon>
        <taxon>Candidatus Eiseniibacteriota</taxon>
    </lineage>
</organism>
<comment type="similarity">
    <text evidence="1">Belongs to the peptidase M16 family.</text>
</comment>
<sequence length="236" mass="26466">TYYAPNNAVLIVAGDFDTREALALIHRYYDDIPAHEPPAGVRTIEPEQLGERRARVHRPAELPQIMIGYHGPPVGSGDIYALDVLQEILTGGDSSRLYRKLVRDLGIAISVDSAFPWSIDPDLFYFDVKMKPGEDTAAGEEAVYAELAAIAEQGVTEQELERVKNVLEANFIRSMQRVNGKARKIGTYEILFGDYRKIPEVPALYRAVTNDDIRRVAKTYFSEKNRNVVTLVPEQS</sequence>
<dbReference type="AlphaFoldDB" id="A0A7V2AWE5"/>
<comment type="caution">
    <text evidence="3">The sequence shown here is derived from an EMBL/GenBank/DDBJ whole genome shotgun (WGS) entry which is preliminary data.</text>
</comment>
<protein>
    <submittedName>
        <fullName evidence="3">Insulinase family protein</fullName>
    </submittedName>
</protein>
<gene>
    <name evidence="3" type="ORF">ENO08_08610</name>
</gene>
<dbReference type="EMBL" id="DSEC01000618">
    <property type="protein sequence ID" value="HER44505.1"/>
    <property type="molecule type" value="Genomic_DNA"/>
</dbReference>
<evidence type="ECO:0000259" key="2">
    <source>
        <dbReference type="Pfam" id="PF05193"/>
    </source>
</evidence>
<dbReference type="GO" id="GO:0046872">
    <property type="term" value="F:metal ion binding"/>
    <property type="evidence" value="ECO:0007669"/>
    <property type="project" value="InterPro"/>
</dbReference>
<dbReference type="Proteomes" id="UP000886069">
    <property type="component" value="Unassembled WGS sequence"/>
</dbReference>
<dbReference type="PANTHER" id="PTHR11851">
    <property type="entry name" value="METALLOPROTEASE"/>
    <property type="match status" value="1"/>
</dbReference>
<dbReference type="PANTHER" id="PTHR11851:SF49">
    <property type="entry name" value="MITOCHONDRIAL-PROCESSING PEPTIDASE SUBUNIT ALPHA"/>
    <property type="match status" value="1"/>
</dbReference>
<dbReference type="SUPFAM" id="SSF63411">
    <property type="entry name" value="LuxS/MPP-like metallohydrolase"/>
    <property type="match status" value="2"/>
</dbReference>
<dbReference type="InterPro" id="IPR050361">
    <property type="entry name" value="MPP/UQCRC_Complex"/>
</dbReference>
<evidence type="ECO:0000313" key="3">
    <source>
        <dbReference type="EMBL" id="HER44505.1"/>
    </source>
</evidence>
<dbReference type="Gene3D" id="3.30.830.10">
    <property type="entry name" value="Metalloenzyme, LuxS/M16 peptidase-like"/>
    <property type="match status" value="2"/>
</dbReference>